<evidence type="ECO:0000313" key="2">
    <source>
        <dbReference type="Proteomes" id="UP000603904"/>
    </source>
</evidence>
<gene>
    <name evidence="1" type="ORF">Mco01_33860</name>
</gene>
<dbReference type="EMBL" id="BOOC01000013">
    <property type="protein sequence ID" value="GIH40386.1"/>
    <property type="molecule type" value="Genomic_DNA"/>
</dbReference>
<comment type="caution">
    <text evidence="1">The sequence shown here is derived from an EMBL/GenBank/DDBJ whole genome shotgun (WGS) entry which is preliminary data.</text>
</comment>
<dbReference type="Proteomes" id="UP000603904">
    <property type="component" value="Unassembled WGS sequence"/>
</dbReference>
<dbReference type="SUPFAM" id="SSF54909">
    <property type="entry name" value="Dimeric alpha+beta barrel"/>
    <property type="match status" value="1"/>
</dbReference>
<dbReference type="Gene3D" id="3.30.70.100">
    <property type="match status" value="1"/>
</dbReference>
<dbReference type="InterPro" id="IPR011008">
    <property type="entry name" value="Dimeric_a/b-barrel"/>
</dbReference>
<evidence type="ECO:0008006" key="3">
    <source>
        <dbReference type="Google" id="ProtNLM"/>
    </source>
</evidence>
<reference evidence="1 2" key="1">
    <citation type="submission" date="2021-01" db="EMBL/GenBank/DDBJ databases">
        <title>Whole genome shotgun sequence of Microbispora corallina NBRC 16416.</title>
        <authorList>
            <person name="Komaki H."/>
            <person name="Tamura T."/>
        </authorList>
    </citation>
    <scope>NUCLEOTIDE SEQUENCE [LARGE SCALE GENOMIC DNA]</scope>
    <source>
        <strain evidence="1 2">NBRC 16416</strain>
    </source>
</reference>
<accession>A0ABQ4G030</accession>
<organism evidence="1 2">
    <name type="scientific">Microbispora corallina</name>
    <dbReference type="NCBI Taxonomy" id="83302"/>
    <lineage>
        <taxon>Bacteria</taxon>
        <taxon>Bacillati</taxon>
        <taxon>Actinomycetota</taxon>
        <taxon>Actinomycetes</taxon>
        <taxon>Streptosporangiales</taxon>
        <taxon>Streptosporangiaceae</taxon>
        <taxon>Microbispora</taxon>
    </lineage>
</organism>
<name>A0ABQ4G030_9ACTN</name>
<protein>
    <recommendedName>
        <fullName evidence="3">L-rhamnose mutarotase</fullName>
    </recommendedName>
</protein>
<dbReference type="RefSeq" id="WP_239103659.1">
    <property type="nucleotide sequence ID" value="NZ_BAAAGP010000051.1"/>
</dbReference>
<dbReference type="InterPro" id="IPR008000">
    <property type="entry name" value="Rham/fucose_mutarotase"/>
</dbReference>
<proteinExistence type="predicted"/>
<dbReference type="Pfam" id="PF05336">
    <property type="entry name" value="rhaM"/>
    <property type="match status" value="1"/>
</dbReference>
<sequence length="117" mass="13244">MLITRFAEALDPTGGRMQRVALHTKLKPGMEEAYEKIHAVIPDDLDAALREGGVRTWRIWRDGLDLFHFVEVDDYARLQEFLRDNPADVAWQARINPLLDGGFDPGAGGLTMVWELP</sequence>
<keyword evidence="2" id="KW-1185">Reference proteome</keyword>
<evidence type="ECO:0000313" key="1">
    <source>
        <dbReference type="EMBL" id="GIH40386.1"/>
    </source>
</evidence>